<dbReference type="PROSITE" id="PS50868">
    <property type="entry name" value="POST_SET"/>
    <property type="match status" value="1"/>
</dbReference>
<proteinExistence type="predicted"/>
<feature type="domain" description="Post-SET" evidence="9">
    <location>
        <begin position="255"/>
        <end position="271"/>
    </location>
</feature>
<gene>
    <name evidence="10" type="primary">SETD2_2</name>
    <name evidence="10" type="ORF">DERP_004847</name>
</gene>
<evidence type="ECO:0000256" key="3">
    <source>
        <dbReference type="ARBA" id="ARBA00022454"/>
    </source>
</evidence>
<evidence type="ECO:0000259" key="8">
    <source>
        <dbReference type="PROSITE" id="PS50280"/>
    </source>
</evidence>
<keyword evidence="3" id="KW-0158">Chromosome</keyword>
<dbReference type="InterPro" id="IPR046341">
    <property type="entry name" value="SET_dom_sf"/>
</dbReference>
<dbReference type="SUPFAM" id="SSF82199">
    <property type="entry name" value="SET domain"/>
    <property type="match status" value="1"/>
</dbReference>
<dbReference type="PROSITE" id="PS50280">
    <property type="entry name" value="SET"/>
    <property type="match status" value="1"/>
</dbReference>
<evidence type="ECO:0000256" key="4">
    <source>
        <dbReference type="ARBA" id="ARBA00022603"/>
    </source>
</evidence>
<comment type="caution">
    <text evidence="10">The sequence shown here is derived from an EMBL/GenBank/DDBJ whole genome shotgun (WGS) entry which is preliminary data.</text>
</comment>
<reference evidence="10 11" key="1">
    <citation type="journal article" date="2018" name="J. Allergy Clin. Immunol.">
        <title>High-quality assembly of Dermatophagoides pteronyssinus genome and transcriptome reveals a wide range of novel allergens.</title>
        <authorList>
            <person name="Liu X.Y."/>
            <person name="Yang K.Y."/>
            <person name="Wang M.Q."/>
            <person name="Kwok J.S."/>
            <person name="Zeng X."/>
            <person name="Yang Z."/>
            <person name="Xiao X.J."/>
            <person name="Lau C.P."/>
            <person name="Li Y."/>
            <person name="Huang Z.M."/>
            <person name="Ba J.G."/>
            <person name="Yim A.K."/>
            <person name="Ouyang C.Y."/>
            <person name="Ngai S.M."/>
            <person name="Chan T.F."/>
            <person name="Leung E.L."/>
            <person name="Liu L."/>
            <person name="Liu Z.G."/>
            <person name="Tsui S.K."/>
        </authorList>
    </citation>
    <scope>NUCLEOTIDE SEQUENCE [LARGE SCALE GENOMIC DNA]</scope>
    <source>
        <strain evidence="10">Derp</strain>
    </source>
</reference>
<evidence type="ECO:0000256" key="2">
    <source>
        <dbReference type="ARBA" id="ARBA00004286"/>
    </source>
</evidence>
<accession>A0ABQ8JSP8</accession>
<keyword evidence="6" id="KW-0949">S-adenosyl-L-methionine</keyword>
<dbReference type="Pfam" id="PF00856">
    <property type="entry name" value="SET"/>
    <property type="match status" value="1"/>
</dbReference>
<dbReference type="EMBL" id="NJHN03000017">
    <property type="protein sequence ID" value="KAH9425633.1"/>
    <property type="molecule type" value="Genomic_DNA"/>
</dbReference>
<evidence type="ECO:0000259" key="9">
    <source>
        <dbReference type="PROSITE" id="PS50868"/>
    </source>
</evidence>
<evidence type="ECO:0000256" key="1">
    <source>
        <dbReference type="ARBA" id="ARBA00004123"/>
    </source>
</evidence>
<keyword evidence="7" id="KW-0539">Nucleus</keyword>
<dbReference type="Gene3D" id="2.170.270.10">
    <property type="entry name" value="SET domain"/>
    <property type="match status" value="1"/>
</dbReference>
<name>A0ABQ8JSP8_DERPT</name>
<dbReference type="InterPro" id="IPR001214">
    <property type="entry name" value="SET_dom"/>
</dbReference>
<evidence type="ECO:0000313" key="11">
    <source>
        <dbReference type="Proteomes" id="UP000887458"/>
    </source>
</evidence>
<keyword evidence="11" id="KW-1185">Reference proteome</keyword>
<comment type="subcellular location">
    <subcellularLocation>
        <location evidence="2">Chromosome</location>
    </subcellularLocation>
    <subcellularLocation>
        <location evidence="1">Nucleus</location>
    </subcellularLocation>
</comment>
<dbReference type="InterPro" id="IPR003616">
    <property type="entry name" value="Post-SET_dom"/>
</dbReference>
<sequence>MNREYRILTTRISINSQRQFLLKHGKFVARWLTKDEIVREYQDLTILNEFREKFQYGFSIISEENEIDPFENLIQVQSNRYKFFDVNEYIPGAVYCDCKDFQLMSCRTYGCENWKRGVECTAACPMEYDCMNRPLQSTSNEAYLEVFKTKQYNWGVKSRIGFFRNHFIAEYKGMIKSNNDETVSSVYSMDLGKTTVVDASSFCNAMRFLNHSCLPNSYSSLRAVDGQWRLGIYALRDICSHEEITIDYGKNYAQNPEICYCQAPNCAGIIGGKKEFEIEPKKWREPFDEMTRFFERFFLRKALGNNSYLIRWSYH</sequence>
<evidence type="ECO:0000256" key="7">
    <source>
        <dbReference type="ARBA" id="ARBA00023242"/>
    </source>
</evidence>
<dbReference type="InterPro" id="IPR050777">
    <property type="entry name" value="SET2_Histone-Lys_MeTrsfase"/>
</dbReference>
<keyword evidence="4" id="KW-0489">Methyltransferase</keyword>
<keyword evidence="5" id="KW-0808">Transferase</keyword>
<protein>
    <submittedName>
        <fullName evidence="10">Histone-lysine N-methyltransferase setd2</fullName>
    </submittedName>
</protein>
<evidence type="ECO:0000313" key="10">
    <source>
        <dbReference type="EMBL" id="KAH9425633.1"/>
    </source>
</evidence>
<reference evidence="10 11" key="2">
    <citation type="journal article" date="2022" name="Mol. Biol. Evol.">
        <title>Comparative Genomics Reveals Insights into the Divergent Evolution of Astigmatic Mites and Household Pest Adaptations.</title>
        <authorList>
            <person name="Xiong Q."/>
            <person name="Wan A.T."/>
            <person name="Liu X."/>
            <person name="Fung C.S."/>
            <person name="Xiao X."/>
            <person name="Malainual N."/>
            <person name="Hou J."/>
            <person name="Wang L."/>
            <person name="Wang M."/>
            <person name="Yang K.Y."/>
            <person name="Cui Y."/>
            <person name="Leung E.L."/>
            <person name="Nong W."/>
            <person name="Shin S.K."/>
            <person name="Au S.W."/>
            <person name="Jeong K.Y."/>
            <person name="Chew F.T."/>
            <person name="Hui J.H."/>
            <person name="Leung T.F."/>
            <person name="Tungtrongchitr A."/>
            <person name="Zhong N."/>
            <person name="Liu Z."/>
            <person name="Tsui S.K."/>
        </authorList>
    </citation>
    <scope>NUCLEOTIDE SEQUENCE [LARGE SCALE GENOMIC DNA]</scope>
    <source>
        <strain evidence="10">Derp</strain>
    </source>
</reference>
<dbReference type="Proteomes" id="UP000887458">
    <property type="component" value="Unassembled WGS sequence"/>
</dbReference>
<organism evidence="10 11">
    <name type="scientific">Dermatophagoides pteronyssinus</name>
    <name type="common">European house dust mite</name>
    <dbReference type="NCBI Taxonomy" id="6956"/>
    <lineage>
        <taxon>Eukaryota</taxon>
        <taxon>Metazoa</taxon>
        <taxon>Ecdysozoa</taxon>
        <taxon>Arthropoda</taxon>
        <taxon>Chelicerata</taxon>
        <taxon>Arachnida</taxon>
        <taxon>Acari</taxon>
        <taxon>Acariformes</taxon>
        <taxon>Sarcoptiformes</taxon>
        <taxon>Astigmata</taxon>
        <taxon>Psoroptidia</taxon>
        <taxon>Analgoidea</taxon>
        <taxon>Pyroglyphidae</taxon>
        <taxon>Dermatophagoidinae</taxon>
        <taxon>Dermatophagoides</taxon>
    </lineage>
</organism>
<dbReference type="SMART" id="SM00317">
    <property type="entry name" value="SET"/>
    <property type="match status" value="1"/>
</dbReference>
<feature type="domain" description="SET" evidence="8">
    <location>
        <begin position="142"/>
        <end position="249"/>
    </location>
</feature>
<evidence type="ECO:0000256" key="6">
    <source>
        <dbReference type="ARBA" id="ARBA00022691"/>
    </source>
</evidence>
<dbReference type="PANTHER" id="PTHR22884">
    <property type="entry name" value="SET DOMAIN PROTEINS"/>
    <property type="match status" value="1"/>
</dbReference>
<evidence type="ECO:0000256" key="5">
    <source>
        <dbReference type="ARBA" id="ARBA00022679"/>
    </source>
</evidence>